<keyword evidence="4" id="KW-1185">Reference proteome</keyword>
<dbReference type="PROSITE" id="PS50280">
    <property type="entry name" value="SET"/>
    <property type="match status" value="1"/>
</dbReference>
<dbReference type="SUPFAM" id="SSF82199">
    <property type="entry name" value="SET domain"/>
    <property type="match status" value="1"/>
</dbReference>
<dbReference type="OrthoDB" id="265717at2759"/>
<gene>
    <name evidence="2" type="ORF">C1SCF055_LOCUS35150</name>
</gene>
<dbReference type="EMBL" id="CAMXCT010004646">
    <property type="protein sequence ID" value="CAI4009819.1"/>
    <property type="molecule type" value="Genomic_DNA"/>
</dbReference>
<name>A0A9P1DG22_9DINO</name>
<dbReference type="Gene3D" id="2.170.270.10">
    <property type="entry name" value="SET domain"/>
    <property type="match status" value="1"/>
</dbReference>
<dbReference type="Proteomes" id="UP001152797">
    <property type="component" value="Unassembled WGS sequence"/>
</dbReference>
<dbReference type="EMBL" id="CAMXCT030004646">
    <property type="protein sequence ID" value="CAL4797131.1"/>
    <property type="molecule type" value="Genomic_DNA"/>
</dbReference>
<dbReference type="SMART" id="SM00317">
    <property type="entry name" value="SET"/>
    <property type="match status" value="1"/>
</dbReference>
<reference evidence="2" key="1">
    <citation type="submission" date="2022-10" db="EMBL/GenBank/DDBJ databases">
        <authorList>
            <person name="Chen Y."/>
            <person name="Dougan E. K."/>
            <person name="Chan C."/>
            <person name="Rhodes N."/>
            <person name="Thang M."/>
        </authorList>
    </citation>
    <scope>NUCLEOTIDE SEQUENCE</scope>
</reference>
<evidence type="ECO:0000313" key="4">
    <source>
        <dbReference type="Proteomes" id="UP001152797"/>
    </source>
</evidence>
<evidence type="ECO:0000313" key="3">
    <source>
        <dbReference type="EMBL" id="CAL1163194.1"/>
    </source>
</evidence>
<dbReference type="InterPro" id="IPR001214">
    <property type="entry name" value="SET_dom"/>
</dbReference>
<proteinExistence type="predicted"/>
<dbReference type="CDD" id="cd20071">
    <property type="entry name" value="SET_SMYD"/>
    <property type="match status" value="1"/>
</dbReference>
<comment type="caution">
    <text evidence="2">The sequence shown here is derived from an EMBL/GenBank/DDBJ whole genome shotgun (WGS) entry which is preliminary data.</text>
</comment>
<evidence type="ECO:0000313" key="2">
    <source>
        <dbReference type="EMBL" id="CAI4009819.1"/>
    </source>
</evidence>
<reference evidence="3" key="2">
    <citation type="submission" date="2024-04" db="EMBL/GenBank/DDBJ databases">
        <authorList>
            <person name="Chen Y."/>
            <person name="Shah S."/>
            <person name="Dougan E. K."/>
            <person name="Thang M."/>
            <person name="Chan C."/>
        </authorList>
    </citation>
    <scope>NUCLEOTIDE SEQUENCE [LARGE SCALE GENOMIC DNA]</scope>
</reference>
<sequence length="303" mass="33837">EIKEVPSKGLGAVAIRDIGEGELVVEERPSITFVDLPDWEGKIQEQFEMLPAKTQEALMELHDIDESKSLTGVFNTNSIGCYSESLDGSLCVVVSRFNHSCLPNCEQFWDDDMFRQKLFACRDISKGEELCFSYVEPFLSLAERQQIFRQRYAFHCRCPACTDRNAASDARRKRLGEVVQDLNRGVNKNGDAAVALAKEMEELCAEEGLALQGFRAQAAYHAFQCLLLARRPKEAKPWIRRARQQLQKTRGEDHPDVAVLRGYEQDPLSHPAATDEQIDWAPVAGLVVVASAIVLALQGQGAP</sequence>
<feature type="domain" description="SET" evidence="1">
    <location>
        <begin position="1"/>
        <end position="135"/>
    </location>
</feature>
<dbReference type="InterPro" id="IPR053185">
    <property type="entry name" value="SET_domain_protein"/>
</dbReference>
<dbReference type="EMBL" id="CAMXCT020004646">
    <property type="protein sequence ID" value="CAL1163194.1"/>
    <property type="molecule type" value="Genomic_DNA"/>
</dbReference>
<dbReference type="AlphaFoldDB" id="A0A9P1DG22"/>
<evidence type="ECO:0000259" key="1">
    <source>
        <dbReference type="PROSITE" id="PS50280"/>
    </source>
</evidence>
<protein>
    <recommendedName>
        <fullName evidence="1">SET domain-containing protein</fullName>
    </recommendedName>
</protein>
<organism evidence="2">
    <name type="scientific">Cladocopium goreaui</name>
    <dbReference type="NCBI Taxonomy" id="2562237"/>
    <lineage>
        <taxon>Eukaryota</taxon>
        <taxon>Sar</taxon>
        <taxon>Alveolata</taxon>
        <taxon>Dinophyceae</taxon>
        <taxon>Suessiales</taxon>
        <taxon>Symbiodiniaceae</taxon>
        <taxon>Cladocopium</taxon>
    </lineage>
</organism>
<feature type="non-terminal residue" evidence="2">
    <location>
        <position position="303"/>
    </location>
</feature>
<dbReference type="InterPro" id="IPR046341">
    <property type="entry name" value="SET_dom_sf"/>
</dbReference>
<dbReference type="Pfam" id="PF00856">
    <property type="entry name" value="SET"/>
    <property type="match status" value="1"/>
</dbReference>
<accession>A0A9P1DG22</accession>
<dbReference type="InterPro" id="IPR011990">
    <property type="entry name" value="TPR-like_helical_dom_sf"/>
</dbReference>
<dbReference type="Gene3D" id="1.25.40.10">
    <property type="entry name" value="Tetratricopeptide repeat domain"/>
    <property type="match status" value="1"/>
</dbReference>
<dbReference type="PANTHER" id="PTHR47332:SF4">
    <property type="entry name" value="SET DOMAIN-CONTAINING PROTEIN 5"/>
    <property type="match status" value="1"/>
</dbReference>
<dbReference type="PANTHER" id="PTHR47332">
    <property type="entry name" value="SET DOMAIN-CONTAINING PROTEIN 5"/>
    <property type="match status" value="1"/>
</dbReference>